<keyword evidence="3" id="KW-1185">Reference proteome</keyword>
<sequence>MKISAAIDGLLGSNATTDSAIAGATVTTLTTERFVGQSNDGSEVHRLATLDEAVRFVMMVLPPDQRHQSLVSTAEGPLCFDEFERRHREAEQTRNAAARTEDAGAGGPAASQVA</sequence>
<accession>A0A327K467</accession>
<name>A0A327K467_9BRAD</name>
<dbReference type="RefSeq" id="WP_111359722.1">
    <property type="nucleotide sequence ID" value="NZ_NHSK01000010.1"/>
</dbReference>
<dbReference type="AlphaFoldDB" id="A0A327K467"/>
<feature type="region of interest" description="Disordered" evidence="1">
    <location>
        <begin position="84"/>
        <end position="114"/>
    </location>
</feature>
<evidence type="ECO:0000313" key="2">
    <source>
        <dbReference type="EMBL" id="RAI32122.1"/>
    </source>
</evidence>
<dbReference type="Proteomes" id="UP000248863">
    <property type="component" value="Unassembled WGS sequence"/>
</dbReference>
<proteinExistence type="predicted"/>
<protein>
    <submittedName>
        <fullName evidence="2">Uncharacterized protein</fullName>
    </submittedName>
</protein>
<gene>
    <name evidence="2" type="ORF">CH338_24725</name>
</gene>
<evidence type="ECO:0000313" key="3">
    <source>
        <dbReference type="Proteomes" id="UP000248863"/>
    </source>
</evidence>
<organism evidence="2 3">
    <name type="scientific">Rhodoplanes elegans</name>
    <dbReference type="NCBI Taxonomy" id="29408"/>
    <lineage>
        <taxon>Bacteria</taxon>
        <taxon>Pseudomonadati</taxon>
        <taxon>Pseudomonadota</taxon>
        <taxon>Alphaproteobacteria</taxon>
        <taxon>Hyphomicrobiales</taxon>
        <taxon>Nitrobacteraceae</taxon>
        <taxon>Rhodoplanes</taxon>
    </lineage>
</organism>
<dbReference type="EMBL" id="NPEU01000448">
    <property type="protein sequence ID" value="RAI32122.1"/>
    <property type="molecule type" value="Genomic_DNA"/>
</dbReference>
<comment type="caution">
    <text evidence="2">The sequence shown here is derived from an EMBL/GenBank/DDBJ whole genome shotgun (WGS) entry which is preliminary data.</text>
</comment>
<evidence type="ECO:0000256" key="1">
    <source>
        <dbReference type="SAM" id="MobiDB-lite"/>
    </source>
</evidence>
<reference evidence="2 3" key="1">
    <citation type="submission" date="2017-07" db="EMBL/GenBank/DDBJ databases">
        <title>Draft Genome Sequences of Select Purple Nonsulfur Bacteria.</title>
        <authorList>
            <person name="Lasarre B."/>
            <person name="Mckinlay J.B."/>
        </authorList>
    </citation>
    <scope>NUCLEOTIDE SEQUENCE [LARGE SCALE GENOMIC DNA]</scope>
    <source>
        <strain evidence="2 3">DSM 11907</strain>
    </source>
</reference>